<feature type="transmembrane region" description="Helical" evidence="1">
    <location>
        <begin position="33"/>
        <end position="50"/>
    </location>
</feature>
<protein>
    <submittedName>
        <fullName evidence="2">Uncharacterized protein</fullName>
    </submittedName>
</protein>
<keyword evidence="1" id="KW-0472">Membrane</keyword>
<dbReference type="AlphaFoldDB" id="A0AAW2G0I1"/>
<evidence type="ECO:0000313" key="3">
    <source>
        <dbReference type="Proteomes" id="UP001430953"/>
    </source>
</evidence>
<evidence type="ECO:0000313" key="2">
    <source>
        <dbReference type="EMBL" id="KAL0121193.1"/>
    </source>
</evidence>
<sequence length="77" mass="9392">MSSGEPVRHMKYPYTFAAKIAQFPYKYYYKHSWFFRYYLVGVLASVPLFYKLQKLSYSPENVAKWDKTHREMFEGHH</sequence>
<reference evidence="2 3" key="1">
    <citation type="submission" date="2023-03" db="EMBL/GenBank/DDBJ databases">
        <title>High recombination rates correlate with genetic variation in Cardiocondyla obscurior ants.</title>
        <authorList>
            <person name="Errbii M."/>
        </authorList>
    </citation>
    <scope>NUCLEOTIDE SEQUENCE [LARGE SCALE GENOMIC DNA]</scope>
    <source>
        <strain evidence="2">Alpha-2009</strain>
        <tissue evidence="2">Whole body</tissue>
    </source>
</reference>
<keyword evidence="1" id="KW-0812">Transmembrane</keyword>
<name>A0AAW2G0I1_9HYME</name>
<gene>
    <name evidence="2" type="ORF">PUN28_008697</name>
</gene>
<dbReference type="Proteomes" id="UP001430953">
    <property type="component" value="Unassembled WGS sequence"/>
</dbReference>
<dbReference type="EMBL" id="JADYXP020000007">
    <property type="protein sequence ID" value="KAL0121193.1"/>
    <property type="molecule type" value="Genomic_DNA"/>
</dbReference>
<proteinExistence type="predicted"/>
<accession>A0AAW2G0I1</accession>
<organism evidence="2 3">
    <name type="scientific">Cardiocondyla obscurior</name>
    <dbReference type="NCBI Taxonomy" id="286306"/>
    <lineage>
        <taxon>Eukaryota</taxon>
        <taxon>Metazoa</taxon>
        <taxon>Ecdysozoa</taxon>
        <taxon>Arthropoda</taxon>
        <taxon>Hexapoda</taxon>
        <taxon>Insecta</taxon>
        <taxon>Pterygota</taxon>
        <taxon>Neoptera</taxon>
        <taxon>Endopterygota</taxon>
        <taxon>Hymenoptera</taxon>
        <taxon>Apocrita</taxon>
        <taxon>Aculeata</taxon>
        <taxon>Formicoidea</taxon>
        <taxon>Formicidae</taxon>
        <taxon>Myrmicinae</taxon>
        <taxon>Cardiocondyla</taxon>
    </lineage>
</organism>
<evidence type="ECO:0000256" key="1">
    <source>
        <dbReference type="SAM" id="Phobius"/>
    </source>
</evidence>
<keyword evidence="1" id="KW-1133">Transmembrane helix</keyword>
<comment type="caution">
    <text evidence="2">The sequence shown here is derived from an EMBL/GenBank/DDBJ whole genome shotgun (WGS) entry which is preliminary data.</text>
</comment>
<keyword evidence="3" id="KW-1185">Reference proteome</keyword>